<dbReference type="AlphaFoldDB" id="A0A0A8ZUZ9"/>
<feature type="compositionally biased region" description="Polar residues" evidence="1">
    <location>
        <begin position="24"/>
        <end position="38"/>
    </location>
</feature>
<evidence type="ECO:0000313" key="2">
    <source>
        <dbReference type="EMBL" id="JAD43244.1"/>
    </source>
</evidence>
<sequence>MSSPSTGNSPSSSSYRDSGPILTGSASFRPSSTGSISLPSGKRGGRGVVLAS</sequence>
<reference evidence="2" key="1">
    <citation type="submission" date="2014-09" db="EMBL/GenBank/DDBJ databases">
        <authorList>
            <person name="Magalhaes I.L.F."/>
            <person name="Oliveira U."/>
            <person name="Santos F.R."/>
            <person name="Vidigal T.H.D.A."/>
            <person name="Brescovit A.D."/>
            <person name="Santos A.J."/>
        </authorList>
    </citation>
    <scope>NUCLEOTIDE SEQUENCE</scope>
    <source>
        <tissue evidence="2">Shoot tissue taken approximately 20 cm above the soil surface</tissue>
    </source>
</reference>
<proteinExistence type="predicted"/>
<reference evidence="2" key="2">
    <citation type="journal article" date="2015" name="Data Brief">
        <title>Shoot transcriptome of the giant reed, Arundo donax.</title>
        <authorList>
            <person name="Barrero R.A."/>
            <person name="Guerrero F.D."/>
            <person name="Moolhuijzen P."/>
            <person name="Goolsby J.A."/>
            <person name="Tidwell J."/>
            <person name="Bellgard S.E."/>
            <person name="Bellgard M.I."/>
        </authorList>
    </citation>
    <scope>NUCLEOTIDE SEQUENCE</scope>
    <source>
        <tissue evidence="2">Shoot tissue taken approximately 20 cm above the soil surface</tissue>
    </source>
</reference>
<accession>A0A0A8ZUZ9</accession>
<dbReference type="EMBL" id="GBRH01254651">
    <property type="protein sequence ID" value="JAD43244.1"/>
    <property type="molecule type" value="Transcribed_RNA"/>
</dbReference>
<feature type="compositionally biased region" description="Low complexity" evidence="1">
    <location>
        <begin position="1"/>
        <end position="14"/>
    </location>
</feature>
<evidence type="ECO:0000256" key="1">
    <source>
        <dbReference type="SAM" id="MobiDB-lite"/>
    </source>
</evidence>
<name>A0A0A8ZUZ9_ARUDO</name>
<protein>
    <submittedName>
        <fullName evidence="2">Uncharacterized protein</fullName>
    </submittedName>
</protein>
<organism evidence="2">
    <name type="scientific">Arundo donax</name>
    <name type="common">Giant reed</name>
    <name type="synonym">Donax arundinaceus</name>
    <dbReference type="NCBI Taxonomy" id="35708"/>
    <lineage>
        <taxon>Eukaryota</taxon>
        <taxon>Viridiplantae</taxon>
        <taxon>Streptophyta</taxon>
        <taxon>Embryophyta</taxon>
        <taxon>Tracheophyta</taxon>
        <taxon>Spermatophyta</taxon>
        <taxon>Magnoliopsida</taxon>
        <taxon>Liliopsida</taxon>
        <taxon>Poales</taxon>
        <taxon>Poaceae</taxon>
        <taxon>PACMAD clade</taxon>
        <taxon>Arundinoideae</taxon>
        <taxon>Arundineae</taxon>
        <taxon>Arundo</taxon>
    </lineage>
</organism>
<feature type="region of interest" description="Disordered" evidence="1">
    <location>
        <begin position="1"/>
        <end position="52"/>
    </location>
</feature>